<dbReference type="Proteomes" id="UP001589774">
    <property type="component" value="Unassembled WGS sequence"/>
</dbReference>
<dbReference type="RefSeq" id="WP_130856823.1">
    <property type="nucleotide sequence ID" value="NZ_JBHLWO010000002.1"/>
</dbReference>
<reference evidence="2 3" key="1">
    <citation type="submission" date="2024-09" db="EMBL/GenBank/DDBJ databases">
        <authorList>
            <person name="Sun Q."/>
            <person name="Mori K."/>
        </authorList>
    </citation>
    <scope>NUCLEOTIDE SEQUENCE [LARGE SCALE GENOMIC DNA]</scope>
    <source>
        <strain evidence="2 3">CCM 7765</strain>
    </source>
</reference>
<evidence type="ECO:0008006" key="4">
    <source>
        <dbReference type="Google" id="ProtNLM"/>
    </source>
</evidence>
<sequence length="384" mass="42726">MEKKKLDDLFREGLNNPEVSYDEMHWIAMEEKLVNNRKKKVRLIWLSSLSAAAAVILVFLVIWWPITSDQSVEVVKKEDSIISKKTHIDKPVPPVVDQIVKNDKAPSKNTSPTISIPLLEDKSNERTGRLEAISENIYKDTLTGQAGTNGLLGKVGQSLKPAPVYSFNTSDAEILSEPKLTINRERRPSYLTILAAPDLTSVRGAGNPQLSQNIGVLYTLPLSKKLSVSGGVLYARKNYNSPYSFYRPKIQRSYGATPSQVDAACDVLDVPIELNYQVYNKGATRITLNGGASSYFMLREQYEFSYDTGDPYKDKQRTNYEVRGQNNHPFGVANISATFEQQLNNQVTIGVRPFVKLPLTGIGYGRTKLDSKGLAVSVSFKLGK</sequence>
<feature type="transmembrane region" description="Helical" evidence="1">
    <location>
        <begin position="43"/>
        <end position="66"/>
    </location>
</feature>
<evidence type="ECO:0000313" key="3">
    <source>
        <dbReference type="Proteomes" id="UP001589774"/>
    </source>
</evidence>
<keyword evidence="1" id="KW-1133">Transmembrane helix</keyword>
<keyword evidence="1" id="KW-0472">Membrane</keyword>
<keyword evidence="3" id="KW-1185">Reference proteome</keyword>
<evidence type="ECO:0000313" key="2">
    <source>
        <dbReference type="EMBL" id="MFC0320479.1"/>
    </source>
</evidence>
<accession>A0ABV6HNK4</accession>
<keyword evidence="1" id="KW-0812">Transmembrane</keyword>
<protein>
    <recommendedName>
        <fullName evidence="4">Outer membrane protein beta-barrel domain-containing protein</fullName>
    </recommendedName>
</protein>
<gene>
    <name evidence="2" type="ORF">ACFFI0_19285</name>
</gene>
<comment type="caution">
    <text evidence="2">The sequence shown here is derived from an EMBL/GenBank/DDBJ whole genome shotgun (WGS) entry which is preliminary data.</text>
</comment>
<proteinExistence type="predicted"/>
<evidence type="ECO:0000256" key="1">
    <source>
        <dbReference type="SAM" id="Phobius"/>
    </source>
</evidence>
<name>A0ABV6HNK4_9SPHI</name>
<organism evidence="2 3">
    <name type="scientific">Olivibacter oleidegradans</name>
    <dbReference type="NCBI Taxonomy" id="760123"/>
    <lineage>
        <taxon>Bacteria</taxon>
        <taxon>Pseudomonadati</taxon>
        <taxon>Bacteroidota</taxon>
        <taxon>Sphingobacteriia</taxon>
        <taxon>Sphingobacteriales</taxon>
        <taxon>Sphingobacteriaceae</taxon>
        <taxon>Olivibacter</taxon>
    </lineage>
</organism>
<dbReference type="EMBL" id="JBHLWO010000002">
    <property type="protein sequence ID" value="MFC0320479.1"/>
    <property type="molecule type" value="Genomic_DNA"/>
</dbReference>